<reference evidence="11" key="1">
    <citation type="journal article" date="2010" name="Nat. Biotechnol.">
        <title>Draft genome sequence of the oilseed species Ricinus communis.</title>
        <authorList>
            <person name="Chan A.P."/>
            <person name="Crabtree J."/>
            <person name="Zhao Q."/>
            <person name="Lorenzi H."/>
            <person name="Orvis J."/>
            <person name="Puiu D."/>
            <person name="Melake-Berhan A."/>
            <person name="Jones K.M."/>
            <person name="Redman J."/>
            <person name="Chen G."/>
            <person name="Cahoon E.B."/>
            <person name="Gedil M."/>
            <person name="Stanke M."/>
            <person name="Haas B.J."/>
            <person name="Wortman J.R."/>
            <person name="Fraser-Liggett C.M."/>
            <person name="Ravel J."/>
            <person name="Rabinowicz P.D."/>
        </authorList>
    </citation>
    <scope>NUCLEOTIDE SEQUENCE [LARGE SCALE GENOMIC DNA]</scope>
    <source>
        <strain evidence="11">cv. Hale</strain>
    </source>
</reference>
<keyword evidence="7 9" id="KW-0472">Membrane</keyword>
<evidence type="ECO:0000256" key="9">
    <source>
        <dbReference type="SAM" id="Phobius"/>
    </source>
</evidence>
<feature type="transmembrane region" description="Helical" evidence="9">
    <location>
        <begin position="168"/>
        <end position="187"/>
    </location>
</feature>
<evidence type="ECO:0000256" key="3">
    <source>
        <dbReference type="ARBA" id="ARBA00022502"/>
    </source>
</evidence>
<evidence type="ECO:0000256" key="5">
    <source>
        <dbReference type="ARBA" id="ARBA00022824"/>
    </source>
</evidence>
<evidence type="ECO:0000256" key="8">
    <source>
        <dbReference type="SAM" id="MobiDB-lite"/>
    </source>
</evidence>
<dbReference type="Pfam" id="PF06699">
    <property type="entry name" value="PIG-F"/>
    <property type="match status" value="1"/>
</dbReference>
<dbReference type="GO" id="GO:0005789">
    <property type="term" value="C:endoplasmic reticulum membrane"/>
    <property type="evidence" value="ECO:0007669"/>
    <property type="project" value="UniProtKB-SubCell"/>
</dbReference>
<gene>
    <name evidence="10" type="ORF">RCOM_1442350</name>
</gene>
<proteinExistence type="predicted"/>
<evidence type="ECO:0000313" key="11">
    <source>
        <dbReference type="Proteomes" id="UP000008311"/>
    </source>
</evidence>
<dbReference type="UniPathway" id="UPA00196"/>
<evidence type="ECO:0000256" key="6">
    <source>
        <dbReference type="ARBA" id="ARBA00022989"/>
    </source>
</evidence>
<dbReference type="EMBL" id="EQ973778">
    <property type="protein sequence ID" value="EEF49252.1"/>
    <property type="molecule type" value="Genomic_DNA"/>
</dbReference>
<name>B9RGP0_RICCO</name>
<dbReference type="InterPro" id="IPR009580">
    <property type="entry name" value="GPI_biosynthesis_protein_Pig-F"/>
</dbReference>
<dbReference type="STRING" id="3988.B9RGP0"/>
<keyword evidence="6 9" id="KW-1133">Transmembrane helix</keyword>
<keyword evidence="4 9" id="KW-0812">Transmembrane</keyword>
<feature type="compositionally biased region" description="Low complexity" evidence="8">
    <location>
        <begin position="1"/>
        <end position="14"/>
    </location>
</feature>
<evidence type="ECO:0000256" key="4">
    <source>
        <dbReference type="ARBA" id="ARBA00022692"/>
    </source>
</evidence>
<dbReference type="AlphaFoldDB" id="B9RGP0"/>
<dbReference type="InParanoid" id="B9RGP0"/>
<evidence type="ECO:0000313" key="10">
    <source>
        <dbReference type="EMBL" id="EEF49252.1"/>
    </source>
</evidence>
<comment type="pathway">
    <text evidence="2">Glycolipid biosynthesis; glycosylphosphatidylinositol-anchor biosynthesis.</text>
</comment>
<feature type="region of interest" description="Disordered" evidence="8">
    <location>
        <begin position="1"/>
        <end position="33"/>
    </location>
</feature>
<evidence type="ECO:0000256" key="2">
    <source>
        <dbReference type="ARBA" id="ARBA00004687"/>
    </source>
</evidence>
<organism evidence="10 11">
    <name type="scientific">Ricinus communis</name>
    <name type="common">Castor bean</name>
    <dbReference type="NCBI Taxonomy" id="3988"/>
    <lineage>
        <taxon>Eukaryota</taxon>
        <taxon>Viridiplantae</taxon>
        <taxon>Streptophyta</taxon>
        <taxon>Embryophyta</taxon>
        <taxon>Tracheophyta</taxon>
        <taxon>Spermatophyta</taxon>
        <taxon>Magnoliopsida</taxon>
        <taxon>eudicotyledons</taxon>
        <taxon>Gunneridae</taxon>
        <taxon>Pentapetalae</taxon>
        <taxon>rosids</taxon>
        <taxon>fabids</taxon>
        <taxon>Malpighiales</taxon>
        <taxon>Euphorbiaceae</taxon>
        <taxon>Acalyphoideae</taxon>
        <taxon>Acalypheae</taxon>
        <taxon>Ricinus</taxon>
    </lineage>
</organism>
<feature type="transmembrane region" description="Helical" evidence="9">
    <location>
        <begin position="129"/>
        <end position="148"/>
    </location>
</feature>
<comment type="subcellular location">
    <subcellularLocation>
        <location evidence="1">Endoplasmic reticulum membrane</location>
        <topology evidence="1">Multi-pass membrane protein</topology>
    </subcellularLocation>
</comment>
<dbReference type="eggNOG" id="KOG3144">
    <property type="taxonomic scope" value="Eukaryota"/>
</dbReference>
<accession>B9RGP0</accession>
<dbReference type="Proteomes" id="UP000008311">
    <property type="component" value="Unassembled WGS sequence"/>
</dbReference>
<dbReference type="FunCoup" id="B9RGP0">
    <property type="interactions" value="1342"/>
</dbReference>
<dbReference type="GO" id="GO:0006506">
    <property type="term" value="P:GPI anchor biosynthetic process"/>
    <property type="evidence" value="ECO:0007669"/>
    <property type="project" value="UniProtKB-UniPathway"/>
</dbReference>
<evidence type="ECO:0000256" key="7">
    <source>
        <dbReference type="ARBA" id="ARBA00023136"/>
    </source>
</evidence>
<evidence type="ECO:0000256" key="1">
    <source>
        <dbReference type="ARBA" id="ARBA00004477"/>
    </source>
</evidence>
<feature type="transmembrane region" description="Helical" evidence="9">
    <location>
        <begin position="43"/>
        <end position="64"/>
    </location>
</feature>
<keyword evidence="3" id="KW-0337">GPI-anchor biosynthesis</keyword>
<keyword evidence="11" id="KW-1185">Reference proteome</keyword>
<sequence length="197" mass="21624">MRAEAGAAEARAMASSKNMEEEKNKSSTAASTSGISSCRSVSILLACLVHLICGLGLAVSLWVAHNLYSVNLVSDPSDTLLLIWTVETPIVVLLYSWFRLNPKKCSTDTYQRPLIGLFLCHYSQPNGSLEYMICMPAHGAVIAAWFGAWPMPLDWERPWQEWPICVTYGAMIGYLVGMLVSLGFVLARSGQQHPKGD</sequence>
<keyword evidence="5" id="KW-0256">Endoplasmic reticulum</keyword>
<protein>
    <submittedName>
        <fullName evidence="10">Phosphatidylinositol-glycan biosynthesis, class f, putative</fullName>
    </submittedName>
</protein>
<feature type="transmembrane region" description="Helical" evidence="9">
    <location>
        <begin position="79"/>
        <end position="98"/>
    </location>
</feature>